<sequence>ITNLDSNSRYKPDIKSNSLFYLSTTGSARLRSNYRFNSTGLENWGTSSKNRRSYQSYIIPDSENKDNDDAKSLI</sequence>
<name>A0A9N9EUS9_9GLOM</name>
<feature type="non-terminal residue" evidence="1">
    <location>
        <position position="1"/>
    </location>
</feature>
<keyword evidence="2" id="KW-1185">Reference proteome</keyword>
<organism evidence="1 2">
    <name type="scientific">Funneliformis caledonium</name>
    <dbReference type="NCBI Taxonomy" id="1117310"/>
    <lineage>
        <taxon>Eukaryota</taxon>
        <taxon>Fungi</taxon>
        <taxon>Fungi incertae sedis</taxon>
        <taxon>Mucoromycota</taxon>
        <taxon>Glomeromycotina</taxon>
        <taxon>Glomeromycetes</taxon>
        <taxon>Glomerales</taxon>
        <taxon>Glomeraceae</taxon>
        <taxon>Funneliformis</taxon>
    </lineage>
</organism>
<comment type="caution">
    <text evidence="1">The sequence shown here is derived from an EMBL/GenBank/DDBJ whole genome shotgun (WGS) entry which is preliminary data.</text>
</comment>
<gene>
    <name evidence="1" type="ORF">FCALED_LOCUS13239</name>
</gene>
<dbReference type="Proteomes" id="UP000789570">
    <property type="component" value="Unassembled WGS sequence"/>
</dbReference>
<evidence type="ECO:0000313" key="1">
    <source>
        <dbReference type="EMBL" id="CAG8696269.1"/>
    </source>
</evidence>
<protein>
    <submittedName>
        <fullName evidence="1">9886_t:CDS:1</fullName>
    </submittedName>
</protein>
<accession>A0A9N9EUS9</accession>
<proteinExistence type="predicted"/>
<dbReference type="AlphaFoldDB" id="A0A9N9EUS9"/>
<reference evidence="1" key="1">
    <citation type="submission" date="2021-06" db="EMBL/GenBank/DDBJ databases">
        <authorList>
            <person name="Kallberg Y."/>
            <person name="Tangrot J."/>
            <person name="Rosling A."/>
        </authorList>
    </citation>
    <scope>NUCLEOTIDE SEQUENCE</scope>
    <source>
        <strain evidence="1">UK204</strain>
    </source>
</reference>
<evidence type="ECO:0000313" key="2">
    <source>
        <dbReference type="Proteomes" id="UP000789570"/>
    </source>
</evidence>
<dbReference type="EMBL" id="CAJVPQ010007392">
    <property type="protein sequence ID" value="CAG8696269.1"/>
    <property type="molecule type" value="Genomic_DNA"/>
</dbReference>